<dbReference type="AlphaFoldDB" id="A0AAW6U503"/>
<name>A0AAW6U503_9BACT</name>
<dbReference type="Proteomes" id="UP001431776">
    <property type="component" value="Unassembled WGS sequence"/>
</dbReference>
<sequence>MLLTDPDFIRRLESLYLLARKVLGGTLQADRKSTRKGAGVTFADYSEYSFGDDYRAIDWRVYARLDALMIKLFELEEDVTIYLLVDSSRSMEAKFLHARQLAAALAYIALHNMDKVVIYGMAEELRPVTRPTLGRGKILGVLQELETAELFGSGTDFTATARQLCRWHKRRGMVIVVSDFLFPGGFEEGLKFLQWHHHDVFCIQVQDRADRECHLKGDVELQCIESGQRRKLTITRSEARAYERAVLDWNARLSGLCAACGIGLVSTTNEVPFDTVVQNILRRGGLVS</sequence>
<dbReference type="PANTHER" id="PTHR33608:SF7">
    <property type="entry name" value="DUF58 DOMAIN-CONTAINING PROTEIN"/>
    <property type="match status" value="1"/>
</dbReference>
<dbReference type="InterPro" id="IPR002881">
    <property type="entry name" value="DUF58"/>
</dbReference>
<dbReference type="PANTHER" id="PTHR33608">
    <property type="entry name" value="BLL2464 PROTEIN"/>
    <property type="match status" value="1"/>
</dbReference>
<dbReference type="RefSeq" id="WP_349247042.1">
    <property type="nucleotide sequence ID" value="NZ_JASCXX010000043.1"/>
</dbReference>
<feature type="domain" description="DUF58" evidence="1">
    <location>
        <begin position="45"/>
        <end position="246"/>
    </location>
</feature>
<comment type="caution">
    <text evidence="2">The sequence shown here is derived from an EMBL/GenBank/DDBJ whole genome shotgun (WGS) entry which is preliminary data.</text>
</comment>
<protein>
    <submittedName>
        <fullName evidence="2">DUF58 domain-containing protein</fullName>
    </submittedName>
</protein>
<dbReference type="InterPro" id="IPR036465">
    <property type="entry name" value="vWFA_dom_sf"/>
</dbReference>
<organism evidence="2 3">
    <name type="scientific">Anaerobaca lacustris</name>
    <dbReference type="NCBI Taxonomy" id="3044600"/>
    <lineage>
        <taxon>Bacteria</taxon>
        <taxon>Pseudomonadati</taxon>
        <taxon>Planctomycetota</taxon>
        <taxon>Phycisphaerae</taxon>
        <taxon>Sedimentisphaerales</taxon>
        <taxon>Anaerobacaceae</taxon>
        <taxon>Anaerobaca</taxon>
    </lineage>
</organism>
<accession>A0AAW6U503</accession>
<dbReference type="SUPFAM" id="SSF53300">
    <property type="entry name" value="vWA-like"/>
    <property type="match status" value="1"/>
</dbReference>
<reference evidence="2" key="1">
    <citation type="submission" date="2023-05" db="EMBL/GenBank/DDBJ databases">
        <title>Anaerotaeda fermentans gen. nov., sp. nov., a novel anaerobic planctomycete of the new family within the order Sedimentisphaerales isolated from Taman Peninsula, Russia.</title>
        <authorList>
            <person name="Khomyakova M.A."/>
            <person name="Merkel A.Y."/>
            <person name="Slobodkin A.I."/>
        </authorList>
    </citation>
    <scope>NUCLEOTIDE SEQUENCE</scope>
    <source>
        <strain evidence="2">M17dextr</strain>
    </source>
</reference>
<evidence type="ECO:0000313" key="2">
    <source>
        <dbReference type="EMBL" id="MDI6451632.1"/>
    </source>
</evidence>
<evidence type="ECO:0000259" key="1">
    <source>
        <dbReference type="Pfam" id="PF01882"/>
    </source>
</evidence>
<dbReference type="EMBL" id="JASCXX010000043">
    <property type="protein sequence ID" value="MDI6451632.1"/>
    <property type="molecule type" value="Genomic_DNA"/>
</dbReference>
<evidence type="ECO:0000313" key="3">
    <source>
        <dbReference type="Proteomes" id="UP001431776"/>
    </source>
</evidence>
<dbReference type="Gene3D" id="3.40.50.410">
    <property type="entry name" value="von Willebrand factor, type A domain"/>
    <property type="match status" value="1"/>
</dbReference>
<dbReference type="Pfam" id="PF01882">
    <property type="entry name" value="DUF58"/>
    <property type="match status" value="1"/>
</dbReference>
<proteinExistence type="predicted"/>
<keyword evidence="3" id="KW-1185">Reference proteome</keyword>
<gene>
    <name evidence="2" type="ORF">QJ522_21395</name>
</gene>